<accession>A0ABD5LUA1</accession>
<name>A0ABD5LUA1_PROMI</name>
<dbReference type="AlphaFoldDB" id="A0ABD5LUA1"/>
<reference evidence="1" key="1">
    <citation type="submission" date="2021-05" db="EMBL/GenBank/DDBJ databases">
        <title>First report of NDM-5 and VEB-6 producing Proteus mirabilis isolated from blood of a sepsis patient in Kolkata, India.</title>
        <authorList>
            <person name="Halder G."/>
            <person name="Chaudhuri B."/>
            <person name="Dutta S."/>
        </authorList>
    </citation>
    <scope>NUCLEOTIDE SEQUENCE [LARGE SCALE GENOMIC DNA]</scope>
    <source>
        <strain evidence="1">7049</strain>
    </source>
</reference>
<evidence type="ECO:0000313" key="1">
    <source>
        <dbReference type="EMBL" id="MEY2344782.1"/>
    </source>
</evidence>
<dbReference type="EMBL" id="JADQCH020000002">
    <property type="protein sequence ID" value="MEY2344782.1"/>
    <property type="molecule type" value="Genomic_DNA"/>
</dbReference>
<organism evidence="1">
    <name type="scientific">Proteus mirabilis</name>
    <dbReference type="NCBI Taxonomy" id="584"/>
    <lineage>
        <taxon>Bacteria</taxon>
        <taxon>Pseudomonadati</taxon>
        <taxon>Pseudomonadota</taxon>
        <taxon>Gammaproteobacteria</taxon>
        <taxon>Enterobacterales</taxon>
        <taxon>Morganellaceae</taxon>
        <taxon>Proteus</taxon>
    </lineage>
</organism>
<comment type="caution">
    <text evidence="1">The sequence shown here is derived from an EMBL/GenBank/DDBJ whole genome shotgun (WGS) entry which is preliminary data.</text>
</comment>
<proteinExistence type="predicted"/>
<sequence>MTKRPTRQGTKQITTTWGSDNQLGAYIDVGKLWVTPDGEMWASDLMVVVVVEIWRLIILIKKRH</sequence>
<protein>
    <submittedName>
        <fullName evidence="1">Uncharacterized protein</fullName>
    </submittedName>
</protein>
<gene>
    <name evidence="1" type="ORF">I3679_014755</name>
</gene>